<name>B8IU91_METNO</name>
<organism evidence="3 4">
    <name type="scientific">Methylobacterium nodulans (strain LMG 21967 / CNCM I-2342 / ORS 2060)</name>
    <dbReference type="NCBI Taxonomy" id="460265"/>
    <lineage>
        <taxon>Bacteria</taxon>
        <taxon>Pseudomonadati</taxon>
        <taxon>Pseudomonadota</taxon>
        <taxon>Alphaproteobacteria</taxon>
        <taxon>Hyphomicrobiales</taxon>
        <taxon>Methylobacteriaceae</taxon>
        <taxon>Methylobacterium</taxon>
    </lineage>
</organism>
<evidence type="ECO:0000313" key="4">
    <source>
        <dbReference type="Proteomes" id="UP000008207"/>
    </source>
</evidence>
<evidence type="ECO:0000256" key="2">
    <source>
        <dbReference type="SAM" id="SignalP"/>
    </source>
</evidence>
<evidence type="ECO:0000256" key="1">
    <source>
        <dbReference type="SAM" id="MobiDB-lite"/>
    </source>
</evidence>
<dbReference type="Proteomes" id="UP000008207">
    <property type="component" value="Chromosome"/>
</dbReference>
<keyword evidence="4" id="KW-1185">Reference proteome</keyword>
<feature type="region of interest" description="Disordered" evidence="1">
    <location>
        <begin position="47"/>
        <end position="90"/>
    </location>
</feature>
<dbReference type="AlphaFoldDB" id="B8IU91"/>
<dbReference type="HOGENOM" id="CLU_2451219_0_0_5"/>
<keyword evidence="2" id="KW-0732">Signal</keyword>
<dbReference type="EMBL" id="CP001349">
    <property type="protein sequence ID" value="ACL55136.1"/>
    <property type="molecule type" value="Genomic_DNA"/>
</dbReference>
<dbReference type="OrthoDB" id="8005987at2"/>
<sequence>MKRTIMLLAAATLMGSAAYAAEEGAAAGAAAGAAVGGPVGAAVGAGVGHAATGPDRTGTVIERRSGCSHTTVRKENDVGESKTVHREDCD</sequence>
<protein>
    <recommendedName>
        <fullName evidence="5">Glycine zipper domain-containing protein</fullName>
    </recommendedName>
</protein>
<gene>
    <name evidence="3" type="ordered locus">Mnod_0087</name>
</gene>
<dbReference type="KEGG" id="mno:Mnod_0087"/>
<reference evidence="3 4" key="1">
    <citation type="submission" date="2009-01" db="EMBL/GenBank/DDBJ databases">
        <title>Complete sequence of chromosome of Methylobacterium nodulans ORS 2060.</title>
        <authorList>
            <consortium name="US DOE Joint Genome Institute"/>
            <person name="Lucas S."/>
            <person name="Copeland A."/>
            <person name="Lapidus A."/>
            <person name="Glavina del Rio T."/>
            <person name="Dalin E."/>
            <person name="Tice H."/>
            <person name="Bruce D."/>
            <person name="Goodwin L."/>
            <person name="Pitluck S."/>
            <person name="Sims D."/>
            <person name="Brettin T."/>
            <person name="Detter J.C."/>
            <person name="Han C."/>
            <person name="Larimer F."/>
            <person name="Land M."/>
            <person name="Hauser L."/>
            <person name="Kyrpides N."/>
            <person name="Ivanova N."/>
            <person name="Marx C.J."/>
            <person name="Richardson P."/>
        </authorList>
    </citation>
    <scope>NUCLEOTIDE SEQUENCE [LARGE SCALE GENOMIC DNA]</scope>
    <source>
        <strain evidence="4">LMG 21967 / CNCM I-2342 / ORS 2060</strain>
    </source>
</reference>
<accession>B8IU91</accession>
<feature type="signal peptide" evidence="2">
    <location>
        <begin position="1"/>
        <end position="20"/>
    </location>
</feature>
<feature type="compositionally biased region" description="Basic and acidic residues" evidence="1">
    <location>
        <begin position="72"/>
        <end position="90"/>
    </location>
</feature>
<dbReference type="eggNOG" id="ENOG50311TA">
    <property type="taxonomic scope" value="Bacteria"/>
</dbReference>
<feature type="chain" id="PRO_5002872176" description="Glycine zipper domain-containing protein" evidence="2">
    <location>
        <begin position="21"/>
        <end position="90"/>
    </location>
</feature>
<evidence type="ECO:0008006" key="5">
    <source>
        <dbReference type="Google" id="ProtNLM"/>
    </source>
</evidence>
<proteinExistence type="predicted"/>
<evidence type="ECO:0000313" key="3">
    <source>
        <dbReference type="EMBL" id="ACL55136.1"/>
    </source>
</evidence>
<dbReference type="RefSeq" id="WP_012634375.1">
    <property type="nucleotide sequence ID" value="NC_011894.1"/>
</dbReference>